<evidence type="ECO:0000313" key="2">
    <source>
        <dbReference type="Proteomes" id="UP001597419"/>
    </source>
</evidence>
<organism evidence="1 2">
    <name type="scientific">Amycolatopsis samaneae</name>
    <dbReference type="NCBI Taxonomy" id="664691"/>
    <lineage>
        <taxon>Bacteria</taxon>
        <taxon>Bacillati</taxon>
        <taxon>Actinomycetota</taxon>
        <taxon>Actinomycetes</taxon>
        <taxon>Pseudonocardiales</taxon>
        <taxon>Pseudonocardiaceae</taxon>
        <taxon>Amycolatopsis</taxon>
    </lineage>
</organism>
<gene>
    <name evidence="1" type="ORF">ACFSYJ_41810</name>
</gene>
<comment type="caution">
    <text evidence="1">The sequence shown here is derived from an EMBL/GenBank/DDBJ whole genome shotgun (WGS) entry which is preliminary data.</text>
</comment>
<dbReference type="Pfam" id="PF11387">
    <property type="entry name" value="DUF2795"/>
    <property type="match status" value="1"/>
</dbReference>
<dbReference type="RefSeq" id="WP_345407408.1">
    <property type="nucleotide sequence ID" value="NZ_BAABHG010000022.1"/>
</dbReference>
<evidence type="ECO:0000313" key="1">
    <source>
        <dbReference type="EMBL" id="MFD2465214.1"/>
    </source>
</evidence>
<name>A0ABW5GWU9_9PSEU</name>
<reference evidence="2" key="1">
    <citation type="journal article" date="2019" name="Int. J. Syst. Evol. Microbiol.">
        <title>The Global Catalogue of Microorganisms (GCM) 10K type strain sequencing project: providing services to taxonomists for standard genome sequencing and annotation.</title>
        <authorList>
            <consortium name="The Broad Institute Genomics Platform"/>
            <consortium name="The Broad Institute Genome Sequencing Center for Infectious Disease"/>
            <person name="Wu L."/>
            <person name="Ma J."/>
        </authorList>
    </citation>
    <scope>NUCLEOTIDE SEQUENCE [LARGE SCALE GENOMIC DNA]</scope>
    <source>
        <strain evidence="2">CGMCC 4.7643</strain>
    </source>
</reference>
<protein>
    <submittedName>
        <fullName evidence="1">DUF2795 domain-containing protein</fullName>
    </submittedName>
</protein>
<keyword evidence="2" id="KW-1185">Reference proteome</keyword>
<sequence>MNKANPIRIQRYLSGVDYPQTRDGLVRAAEHNGADAPTLEALRGLPDRMYEGPSGVSAEIGGDS</sequence>
<proteinExistence type="predicted"/>
<dbReference type="Proteomes" id="UP001597419">
    <property type="component" value="Unassembled WGS sequence"/>
</dbReference>
<dbReference type="EMBL" id="JBHUKU010000029">
    <property type="protein sequence ID" value="MFD2465214.1"/>
    <property type="molecule type" value="Genomic_DNA"/>
</dbReference>
<dbReference type="InterPro" id="IPR021527">
    <property type="entry name" value="DUF2795"/>
</dbReference>
<accession>A0ABW5GWU9</accession>